<organism evidence="4 5">
    <name type="scientific">Candidatus Promineifilum breve</name>
    <dbReference type="NCBI Taxonomy" id="1806508"/>
    <lineage>
        <taxon>Bacteria</taxon>
        <taxon>Bacillati</taxon>
        <taxon>Chloroflexota</taxon>
        <taxon>Ardenticatenia</taxon>
        <taxon>Candidatus Promineifilales</taxon>
        <taxon>Candidatus Promineifilaceae</taxon>
        <taxon>Candidatus Promineifilum</taxon>
    </lineage>
</organism>
<dbReference type="PROSITE" id="PS51820">
    <property type="entry name" value="PA14"/>
    <property type="match status" value="2"/>
</dbReference>
<feature type="domain" description="SH3b" evidence="2">
    <location>
        <begin position="315"/>
        <end position="380"/>
    </location>
</feature>
<dbReference type="Gene3D" id="3.90.182.10">
    <property type="entry name" value="Toxin - Anthrax Protective Antigen,domain 1"/>
    <property type="match status" value="2"/>
</dbReference>
<sequence length="389" mass="42621">METIFTRRAWRGAALVLAFVILVLAGRPAHAQDAQWLGQFWNNRDLGGPVVLTRWENNIDFNWEGGSPDPRINSDNFSARWTRTVNFAPGNYRFFATMDDGMRIWVDNQLVIDAWQDSQERTVTFDRFMNGNHAIRIDYFEAGGMAVARFNWQLLAGGGGGQFFPNWQAHYFNNTTLSGAPVLVRDEARISTNWGFASPGPGVNPTFWSARWTRQVSAEAGQYRLILTSDDGSRIFINDQLVLDNWREQAPTRRAVDYFTNGGVLNVRVEFFNAAGAAQLTAELISVTGGLTSITPQPPTGGGSSAACVTTPSGMQAQSIAATPLNVRQGPGTQFASLGTLARCQIVPLTGFRNPASTWVQVTFNGQTGWASAQFLNLGANISSLAPTN</sequence>
<protein>
    <recommendedName>
        <fullName evidence="6">PA14 domain-containing protein</fullName>
    </recommendedName>
</protein>
<dbReference type="InterPro" id="IPR037524">
    <property type="entry name" value="PA14/GLEYA"/>
</dbReference>
<keyword evidence="1" id="KW-0732">Signal</keyword>
<dbReference type="AlphaFoldDB" id="A0A160SXG5"/>
<dbReference type="Proteomes" id="UP000215027">
    <property type="component" value="Chromosome I"/>
</dbReference>
<feature type="domain" description="PA14" evidence="3">
    <location>
        <begin position="162"/>
        <end position="301"/>
    </location>
</feature>
<gene>
    <name evidence="4" type="ORF">CFX0092_A0110</name>
</gene>
<evidence type="ECO:0000259" key="3">
    <source>
        <dbReference type="PROSITE" id="PS51820"/>
    </source>
</evidence>
<feature type="domain" description="PA14" evidence="3">
    <location>
        <begin position="31"/>
        <end position="170"/>
    </location>
</feature>
<dbReference type="Pfam" id="PF08239">
    <property type="entry name" value="SH3_3"/>
    <property type="match status" value="1"/>
</dbReference>
<evidence type="ECO:0000259" key="2">
    <source>
        <dbReference type="PROSITE" id="PS51781"/>
    </source>
</evidence>
<dbReference type="EMBL" id="LN890655">
    <property type="protein sequence ID" value="CUS01991.2"/>
    <property type="molecule type" value="Genomic_DNA"/>
</dbReference>
<feature type="signal peptide" evidence="1">
    <location>
        <begin position="1"/>
        <end position="31"/>
    </location>
</feature>
<dbReference type="InterPro" id="IPR003646">
    <property type="entry name" value="SH3-like_bac-type"/>
</dbReference>
<dbReference type="InterPro" id="IPR011658">
    <property type="entry name" value="PA14_dom"/>
</dbReference>
<name>A0A160SXG5_9CHLR</name>
<dbReference type="Gene3D" id="2.30.30.40">
    <property type="entry name" value="SH3 Domains"/>
    <property type="match status" value="1"/>
</dbReference>
<accession>A0A160SXG5</accession>
<dbReference type="SUPFAM" id="SSF56988">
    <property type="entry name" value="Anthrax protective antigen"/>
    <property type="match status" value="2"/>
</dbReference>
<dbReference type="RefSeq" id="WP_095041655.1">
    <property type="nucleotide sequence ID" value="NZ_LN890655.1"/>
</dbReference>
<evidence type="ECO:0008006" key="6">
    <source>
        <dbReference type="Google" id="ProtNLM"/>
    </source>
</evidence>
<reference evidence="4" key="1">
    <citation type="submission" date="2016-01" db="EMBL/GenBank/DDBJ databases">
        <authorList>
            <person name="Mcilroy J.S."/>
            <person name="Karst M S."/>
            <person name="Albertsen M."/>
        </authorList>
    </citation>
    <scope>NUCLEOTIDE SEQUENCE</scope>
    <source>
        <strain evidence="4">Cfx-K</strain>
    </source>
</reference>
<evidence type="ECO:0000313" key="5">
    <source>
        <dbReference type="Proteomes" id="UP000215027"/>
    </source>
</evidence>
<proteinExistence type="predicted"/>
<dbReference type="OrthoDB" id="152360at2"/>
<dbReference type="PROSITE" id="PS51781">
    <property type="entry name" value="SH3B"/>
    <property type="match status" value="1"/>
</dbReference>
<keyword evidence="5" id="KW-1185">Reference proteome</keyword>
<evidence type="ECO:0000256" key="1">
    <source>
        <dbReference type="SAM" id="SignalP"/>
    </source>
</evidence>
<evidence type="ECO:0000313" key="4">
    <source>
        <dbReference type="EMBL" id="CUS01991.2"/>
    </source>
</evidence>
<dbReference type="SMART" id="SM00758">
    <property type="entry name" value="PA14"/>
    <property type="match status" value="2"/>
</dbReference>
<dbReference type="SMART" id="SM00287">
    <property type="entry name" value="SH3b"/>
    <property type="match status" value="1"/>
</dbReference>
<dbReference type="Pfam" id="PF07691">
    <property type="entry name" value="PA14"/>
    <property type="match status" value="2"/>
</dbReference>
<feature type="chain" id="PRO_5008240490" description="PA14 domain-containing protein" evidence="1">
    <location>
        <begin position="32"/>
        <end position="389"/>
    </location>
</feature>
<dbReference type="KEGG" id="pbf:CFX0092_A0110"/>